<dbReference type="OMA" id="MNHGCWE"/>
<evidence type="ECO:0000256" key="5">
    <source>
        <dbReference type="ARBA" id="ARBA00022786"/>
    </source>
</evidence>
<evidence type="ECO:0000259" key="10">
    <source>
        <dbReference type="PROSITE" id="PS52048"/>
    </source>
</evidence>
<dbReference type="AlphaFoldDB" id="K5X270"/>
<organism evidence="11 12">
    <name type="scientific">Agaricus bisporus var. burnettii (strain JB137-S8 / ATCC MYA-4627 / FGSC 10392)</name>
    <name type="common">White button mushroom</name>
    <dbReference type="NCBI Taxonomy" id="597362"/>
    <lineage>
        <taxon>Eukaryota</taxon>
        <taxon>Fungi</taxon>
        <taxon>Dikarya</taxon>
        <taxon>Basidiomycota</taxon>
        <taxon>Agaricomycotina</taxon>
        <taxon>Agaricomycetes</taxon>
        <taxon>Agaricomycetidae</taxon>
        <taxon>Agaricales</taxon>
        <taxon>Agaricineae</taxon>
        <taxon>Agaricaceae</taxon>
        <taxon>Agaricus</taxon>
    </lineage>
</organism>
<feature type="region of interest" description="Disordered" evidence="9">
    <location>
        <begin position="168"/>
        <end position="201"/>
    </location>
</feature>
<comment type="similarity">
    <text evidence="2 8">Belongs to the peptidase C12 family.</text>
</comment>
<dbReference type="InterPro" id="IPR038765">
    <property type="entry name" value="Papain-like_cys_pep_sf"/>
</dbReference>
<evidence type="ECO:0000256" key="9">
    <source>
        <dbReference type="SAM" id="MobiDB-lite"/>
    </source>
</evidence>
<feature type="active site" description="Proton donor" evidence="8">
    <location>
        <position position="207"/>
    </location>
</feature>
<dbReference type="Pfam" id="PF01088">
    <property type="entry name" value="Peptidase_C12"/>
    <property type="match status" value="1"/>
</dbReference>
<evidence type="ECO:0000256" key="4">
    <source>
        <dbReference type="ARBA" id="ARBA00022670"/>
    </source>
</evidence>
<dbReference type="STRING" id="597362.K5X270"/>
<feature type="site" description="Transition state stabilizer" evidence="8">
    <location>
        <position position="92"/>
    </location>
</feature>
<evidence type="ECO:0000256" key="3">
    <source>
        <dbReference type="ARBA" id="ARBA00012759"/>
    </source>
</evidence>
<dbReference type="InterPro" id="IPR001578">
    <property type="entry name" value="Peptidase_C12_UCH"/>
</dbReference>
<feature type="active site" description="Nucleophile" evidence="8">
    <location>
        <position position="98"/>
    </location>
</feature>
<keyword evidence="6 8" id="KW-0378">Hydrolase</keyword>
<evidence type="ECO:0000313" key="11">
    <source>
        <dbReference type="EMBL" id="EKM77238.1"/>
    </source>
</evidence>
<keyword evidence="5 8" id="KW-0833">Ubl conjugation pathway</keyword>
<dbReference type="GO" id="GO:0016579">
    <property type="term" value="P:protein deubiquitination"/>
    <property type="evidence" value="ECO:0007669"/>
    <property type="project" value="TreeGrafter"/>
</dbReference>
<protein>
    <recommendedName>
        <fullName evidence="3 8">ubiquitinyl hydrolase 1</fullName>
        <ecNumber evidence="3 8">3.4.19.12</ecNumber>
    </recommendedName>
</protein>
<dbReference type="Gene3D" id="3.40.532.10">
    <property type="entry name" value="Peptidase C12, ubiquitin carboxyl-terminal hydrolase"/>
    <property type="match status" value="1"/>
</dbReference>
<feature type="region of interest" description="Disordered" evidence="9">
    <location>
        <begin position="411"/>
        <end position="433"/>
    </location>
</feature>
<keyword evidence="4 8" id="KW-0645">Protease</keyword>
<dbReference type="Proteomes" id="UP000008493">
    <property type="component" value="Unassembled WGS sequence"/>
</dbReference>
<dbReference type="GeneID" id="18829519"/>
<proteinExistence type="inferred from homology"/>
<keyword evidence="7 8" id="KW-0788">Thiol protease</keyword>
<dbReference type="RefSeq" id="XP_007332100.1">
    <property type="nucleotide sequence ID" value="XM_007332038.1"/>
</dbReference>
<dbReference type="KEGG" id="abp:AGABI1DRAFT43889"/>
<evidence type="ECO:0000256" key="7">
    <source>
        <dbReference type="ARBA" id="ARBA00022807"/>
    </source>
</evidence>
<dbReference type="PROSITE" id="PS52048">
    <property type="entry name" value="UCH_DOMAIN"/>
    <property type="match status" value="1"/>
</dbReference>
<sequence length="433" mass="48625">MDSTCESVSEPSIDLVGGPFAVIESDPGVFSSLTRGLGVERVEVVELYDIEPWAVDHLDPYGLIFCFTWHKDAHRPADFEDPTAERVWFANQLSDDACATHAILNVLFNCPDIQLGMELETFRNETQEFSPVMRGLAITNSPLLRRVHNSLARSADIRTSLNSIATDTLNSKKKDSQPSGRKSRTAKSSRATKVEEGPETEDAPTYHFIGYVPALGKVWELDGLKSGPLEVGELASDTNRNDWMDVVRPALRIKMAKYGGSGLEGGEIRFSLLAVVSDALMKLTDELEFLKIDKGKLESHMGKGWEQKVDPTLLRESETILEYPVLDGYQHPPGFAAKRMLRDLEFSEMSQDELKSTWQTVIRNAIQSKSALQDEVTRRTQEDTDHVKRTFDYEPFIKGFVTELHNQGLLNPILNLDDNGRKKKRSPSKKQKP</sequence>
<keyword evidence="12" id="KW-1185">Reference proteome</keyword>
<dbReference type="GO" id="GO:0004843">
    <property type="term" value="F:cysteine-type deubiquitinase activity"/>
    <property type="evidence" value="ECO:0007669"/>
    <property type="project" value="UniProtKB-UniRule"/>
</dbReference>
<evidence type="ECO:0000256" key="2">
    <source>
        <dbReference type="ARBA" id="ARBA00009326"/>
    </source>
</evidence>
<feature type="domain" description="UCH catalytic" evidence="10">
    <location>
        <begin position="19"/>
        <end position="277"/>
    </location>
</feature>
<dbReference type="InterPro" id="IPR036959">
    <property type="entry name" value="Peptidase_C12_UCH_sf"/>
</dbReference>
<feature type="compositionally biased region" description="Basic residues" evidence="9">
    <location>
        <begin position="421"/>
        <end position="433"/>
    </location>
</feature>
<dbReference type="GO" id="GO:0006511">
    <property type="term" value="P:ubiquitin-dependent protein catabolic process"/>
    <property type="evidence" value="ECO:0007669"/>
    <property type="project" value="UniProtKB-UniRule"/>
</dbReference>
<dbReference type="PANTHER" id="PTHR10589">
    <property type="entry name" value="UBIQUITIN CARBOXYL-TERMINAL HYDROLASE"/>
    <property type="match status" value="1"/>
</dbReference>
<name>K5X270_AGABU</name>
<dbReference type="SUPFAM" id="SSF54001">
    <property type="entry name" value="Cysteine proteinases"/>
    <property type="match status" value="1"/>
</dbReference>
<dbReference type="HOGENOM" id="CLU_018316_3_1_1"/>
<dbReference type="PANTHER" id="PTHR10589:SF16">
    <property type="entry name" value="UBIQUITIN CARBOXYL-TERMINAL HYDROLASE ISOZYME L5"/>
    <property type="match status" value="1"/>
</dbReference>
<dbReference type="EMBL" id="JH971397">
    <property type="protein sequence ID" value="EKM77238.1"/>
    <property type="molecule type" value="Genomic_DNA"/>
</dbReference>
<comment type="catalytic activity">
    <reaction evidence="1 8">
        <text>Thiol-dependent hydrolysis of ester, thioester, amide, peptide and isopeptide bonds formed by the C-terminal Gly of ubiquitin (a 76-residue protein attached to proteins as an intracellular targeting signal).</text>
        <dbReference type="EC" id="3.4.19.12"/>
    </reaction>
</comment>
<dbReference type="EC" id="3.4.19.12" evidence="3 8"/>
<feature type="site" description="Important for enzyme activity" evidence="8">
    <location>
        <position position="222"/>
    </location>
</feature>
<dbReference type="OrthoDB" id="1924260at2759"/>
<reference evidence="12" key="1">
    <citation type="journal article" date="2012" name="Proc. Natl. Acad. Sci. U.S.A.">
        <title>Genome sequence of the button mushroom Agaricus bisporus reveals mechanisms governing adaptation to a humic-rich ecological niche.</title>
        <authorList>
            <person name="Morin E."/>
            <person name="Kohler A."/>
            <person name="Baker A.R."/>
            <person name="Foulongne-Oriol M."/>
            <person name="Lombard V."/>
            <person name="Nagy L.G."/>
            <person name="Ohm R.A."/>
            <person name="Patyshakuliyeva A."/>
            <person name="Brun A."/>
            <person name="Aerts A.L."/>
            <person name="Bailey A.M."/>
            <person name="Billette C."/>
            <person name="Coutinho P.M."/>
            <person name="Deakin G."/>
            <person name="Doddapaneni H."/>
            <person name="Floudas D."/>
            <person name="Grimwood J."/>
            <person name="Hilden K."/>
            <person name="Kuees U."/>
            <person name="LaButti K.M."/>
            <person name="Lapidus A."/>
            <person name="Lindquist E.A."/>
            <person name="Lucas S.M."/>
            <person name="Murat C."/>
            <person name="Riley R.W."/>
            <person name="Salamov A.A."/>
            <person name="Schmutz J."/>
            <person name="Subramanian V."/>
            <person name="Woesten H.A.B."/>
            <person name="Xu J."/>
            <person name="Eastwood D.C."/>
            <person name="Foster G.D."/>
            <person name="Sonnenberg A.S."/>
            <person name="Cullen D."/>
            <person name="de Vries R.P."/>
            <person name="Lundell T."/>
            <person name="Hibbett D.S."/>
            <person name="Henrissat B."/>
            <person name="Burton K.S."/>
            <person name="Kerrigan R.W."/>
            <person name="Challen M.P."/>
            <person name="Grigoriev I.V."/>
            <person name="Martin F."/>
        </authorList>
    </citation>
    <scope>NUCLEOTIDE SEQUENCE [LARGE SCALE GENOMIC DNA]</scope>
    <source>
        <strain evidence="12">JB137-S8 / ATCC MYA-4627 / FGSC 10392</strain>
    </source>
</reference>
<evidence type="ECO:0000256" key="8">
    <source>
        <dbReference type="PROSITE-ProRule" id="PRU01393"/>
    </source>
</evidence>
<dbReference type="GO" id="GO:0005737">
    <property type="term" value="C:cytoplasm"/>
    <property type="evidence" value="ECO:0007669"/>
    <property type="project" value="TreeGrafter"/>
</dbReference>
<evidence type="ECO:0000313" key="12">
    <source>
        <dbReference type="Proteomes" id="UP000008493"/>
    </source>
</evidence>
<gene>
    <name evidence="11" type="ORF">AGABI1DRAFT_43889</name>
</gene>
<dbReference type="eggNOG" id="KOG2778">
    <property type="taxonomic scope" value="Eukaryota"/>
</dbReference>
<dbReference type="InParanoid" id="K5X270"/>
<accession>K5X270</accession>
<evidence type="ECO:0000256" key="1">
    <source>
        <dbReference type="ARBA" id="ARBA00000707"/>
    </source>
</evidence>
<evidence type="ECO:0000256" key="6">
    <source>
        <dbReference type="ARBA" id="ARBA00022801"/>
    </source>
</evidence>